<evidence type="ECO:0000259" key="13">
    <source>
        <dbReference type="Pfam" id="PF00890"/>
    </source>
</evidence>
<dbReference type="AlphaFoldDB" id="A0AAF0K9J4"/>
<evidence type="ECO:0000256" key="6">
    <source>
        <dbReference type="ARBA" id="ARBA00022642"/>
    </source>
</evidence>
<dbReference type="InterPro" id="IPR005288">
    <property type="entry name" value="NadB"/>
</dbReference>
<dbReference type="GO" id="GO:0005737">
    <property type="term" value="C:cytoplasm"/>
    <property type="evidence" value="ECO:0007669"/>
    <property type="project" value="UniProtKB-SubCell"/>
</dbReference>
<comment type="cofactor">
    <cofactor evidence="1 11">
        <name>FAD</name>
        <dbReference type="ChEBI" id="CHEBI:57692"/>
    </cofactor>
</comment>
<evidence type="ECO:0000256" key="5">
    <source>
        <dbReference type="ARBA" id="ARBA00022630"/>
    </source>
</evidence>
<keyword evidence="12" id="KW-0472">Membrane</keyword>
<dbReference type="RefSeq" id="WP_080794383.1">
    <property type="nucleotide sequence ID" value="NZ_CP122963.1"/>
</dbReference>
<dbReference type="Pfam" id="PF00890">
    <property type="entry name" value="FAD_binding_2"/>
    <property type="match status" value="1"/>
</dbReference>
<keyword evidence="12" id="KW-0812">Transmembrane</keyword>
<protein>
    <recommendedName>
        <fullName evidence="4 10">L-aspartate oxidase</fullName>
        <ecNumber evidence="4 10">1.4.3.16</ecNumber>
    </recommendedName>
</protein>
<evidence type="ECO:0000313" key="15">
    <source>
        <dbReference type="EMBL" id="WGM61225.1"/>
    </source>
</evidence>
<dbReference type="SUPFAM" id="SSF56425">
    <property type="entry name" value="Succinate dehydrogenase/fumarate reductase flavoprotein, catalytic domain"/>
    <property type="match status" value="1"/>
</dbReference>
<dbReference type="Proteomes" id="UP000305410">
    <property type="component" value="Chromosome Linear"/>
</dbReference>
<comment type="similarity">
    <text evidence="3 11">Belongs to the FAD-dependent oxidoreductase 2 family. NadB subfamily.</text>
</comment>
<dbReference type="InterPro" id="IPR036188">
    <property type="entry name" value="FAD/NAD-bd_sf"/>
</dbReference>
<dbReference type="GO" id="GO:0008734">
    <property type="term" value="F:L-aspartate oxidase activity"/>
    <property type="evidence" value="ECO:0007669"/>
    <property type="project" value="UniProtKB-UniRule"/>
</dbReference>
<dbReference type="Gene3D" id="3.90.700.10">
    <property type="entry name" value="Succinate dehydrogenase/fumarate reductase flavoprotein, catalytic domain"/>
    <property type="match status" value="1"/>
</dbReference>
<dbReference type="Gene3D" id="1.20.58.100">
    <property type="entry name" value="Fumarate reductase/succinate dehydrogenase flavoprotein-like, C-terminal domain"/>
    <property type="match status" value="1"/>
</dbReference>
<name>A0AAF0K9J4_AGRTU</name>
<dbReference type="NCBIfam" id="NF005701">
    <property type="entry name" value="PRK07512.1"/>
    <property type="match status" value="1"/>
</dbReference>
<dbReference type="PANTHER" id="PTHR42716">
    <property type="entry name" value="L-ASPARTATE OXIDASE"/>
    <property type="match status" value="1"/>
</dbReference>
<dbReference type="Gene3D" id="3.50.50.60">
    <property type="entry name" value="FAD/NAD(P)-binding domain"/>
    <property type="match status" value="1"/>
</dbReference>
<evidence type="ECO:0000256" key="11">
    <source>
        <dbReference type="RuleBase" id="RU362049"/>
    </source>
</evidence>
<evidence type="ECO:0000256" key="10">
    <source>
        <dbReference type="NCBIfam" id="TIGR00551"/>
    </source>
</evidence>
<evidence type="ECO:0000256" key="8">
    <source>
        <dbReference type="ARBA" id="ARBA00023002"/>
    </source>
</evidence>
<evidence type="ECO:0000256" key="3">
    <source>
        <dbReference type="ARBA" id="ARBA00008562"/>
    </source>
</evidence>
<dbReference type="InterPro" id="IPR037099">
    <property type="entry name" value="Fum_R/Succ_DH_flav-like_C_sf"/>
</dbReference>
<keyword evidence="8 11" id="KW-0560">Oxidoreductase</keyword>
<gene>
    <name evidence="15" type="ORF">CFBP5506_16295</name>
</gene>
<feature type="transmembrane region" description="Helical" evidence="12">
    <location>
        <begin position="12"/>
        <end position="29"/>
    </location>
</feature>
<reference evidence="15" key="1">
    <citation type="submission" date="2019-04" db="EMBL/GenBank/DDBJ databases">
        <authorList>
            <person name="Chiang H.-Y."/>
            <person name="Huang Y.-Y."/>
            <person name="Chou L."/>
            <person name="Lai E.-M."/>
            <person name="Kuo C.-H."/>
        </authorList>
    </citation>
    <scope>NUCLEOTIDE SEQUENCE</scope>
    <source>
        <strain evidence="15">CFBP5506</strain>
    </source>
</reference>
<dbReference type="NCBIfam" id="TIGR00551">
    <property type="entry name" value="nadB"/>
    <property type="match status" value="1"/>
</dbReference>
<dbReference type="InterPro" id="IPR015939">
    <property type="entry name" value="Fum_Rdtase/Succ_DH_flav-like_C"/>
</dbReference>
<dbReference type="InterPro" id="IPR003953">
    <property type="entry name" value="FAD-dep_OxRdtase_2_FAD-bd"/>
</dbReference>
<keyword evidence="7 11" id="KW-0274">FAD</keyword>
<evidence type="ECO:0000256" key="4">
    <source>
        <dbReference type="ARBA" id="ARBA00012173"/>
    </source>
</evidence>
<comment type="subcellular location">
    <subcellularLocation>
        <location evidence="11">Cytoplasm</location>
    </subcellularLocation>
</comment>
<organism evidence="15 16">
    <name type="scientific">Agrobacterium tumefaciens</name>
    <dbReference type="NCBI Taxonomy" id="358"/>
    <lineage>
        <taxon>Bacteria</taxon>
        <taxon>Pseudomonadati</taxon>
        <taxon>Pseudomonadota</taxon>
        <taxon>Alphaproteobacteria</taxon>
        <taxon>Hyphomicrobiales</taxon>
        <taxon>Rhizobiaceae</taxon>
        <taxon>Rhizobium/Agrobacterium group</taxon>
        <taxon>Agrobacterium</taxon>
        <taxon>Agrobacterium tumefaciens complex</taxon>
    </lineage>
</organism>
<feature type="domain" description="FAD-dependent oxidoreductase 2 FAD-binding" evidence="13">
    <location>
        <begin position="13"/>
        <end position="378"/>
    </location>
</feature>
<proteinExistence type="inferred from homology"/>
<dbReference type="GO" id="GO:0034628">
    <property type="term" value="P:'de novo' NAD+ biosynthetic process from L-aspartate"/>
    <property type="evidence" value="ECO:0007669"/>
    <property type="project" value="TreeGrafter"/>
</dbReference>
<dbReference type="PRINTS" id="PR00368">
    <property type="entry name" value="FADPNR"/>
</dbReference>
<dbReference type="Pfam" id="PF02910">
    <property type="entry name" value="Succ_DH_flav_C"/>
    <property type="match status" value="1"/>
</dbReference>
<evidence type="ECO:0000256" key="9">
    <source>
        <dbReference type="ARBA" id="ARBA00048305"/>
    </source>
</evidence>
<dbReference type="SUPFAM" id="SSF46977">
    <property type="entry name" value="Succinate dehydrogenase/fumarate reductase flavoprotein C-terminal domain"/>
    <property type="match status" value="1"/>
</dbReference>
<dbReference type="SUPFAM" id="SSF51905">
    <property type="entry name" value="FAD/NAD(P)-binding domain"/>
    <property type="match status" value="1"/>
</dbReference>
<evidence type="ECO:0000256" key="12">
    <source>
        <dbReference type="SAM" id="Phobius"/>
    </source>
</evidence>
<dbReference type="FunFam" id="3.90.700.10:FF:000002">
    <property type="entry name" value="L-aspartate oxidase"/>
    <property type="match status" value="1"/>
</dbReference>
<keyword evidence="6 11" id="KW-0662">Pyridine nucleotide biosynthesis</keyword>
<evidence type="ECO:0000256" key="1">
    <source>
        <dbReference type="ARBA" id="ARBA00001974"/>
    </source>
</evidence>
<reference evidence="15" key="2">
    <citation type="submission" date="2023-04" db="EMBL/GenBank/DDBJ databases">
        <title>Complete genome sequence of Agrobacterium salinitolerans CFBP5506.</title>
        <authorList>
            <person name="Yen H.-C."/>
            <person name="Yan X.-H."/>
            <person name="Lai E.-M."/>
            <person name="Kuo C.-H."/>
        </authorList>
    </citation>
    <scope>NUCLEOTIDE SEQUENCE</scope>
    <source>
        <strain evidence="15">CFBP5506</strain>
    </source>
</reference>
<keyword evidence="12" id="KW-1133">Transmembrane helix</keyword>
<dbReference type="PANTHER" id="PTHR42716:SF2">
    <property type="entry name" value="L-ASPARTATE OXIDASE, CHLOROPLASTIC"/>
    <property type="match status" value="1"/>
</dbReference>
<comment type="catalytic activity">
    <reaction evidence="9">
        <text>L-aspartate + O2 = iminosuccinate + H2O2</text>
        <dbReference type="Rhea" id="RHEA:25876"/>
        <dbReference type="ChEBI" id="CHEBI:15379"/>
        <dbReference type="ChEBI" id="CHEBI:16240"/>
        <dbReference type="ChEBI" id="CHEBI:29991"/>
        <dbReference type="ChEBI" id="CHEBI:77875"/>
        <dbReference type="EC" id="1.4.3.16"/>
    </reaction>
    <physiologicalReaction direction="left-to-right" evidence="9">
        <dbReference type="Rhea" id="RHEA:25877"/>
    </physiologicalReaction>
</comment>
<keyword evidence="5 11" id="KW-0285">Flavoprotein</keyword>
<evidence type="ECO:0000313" key="16">
    <source>
        <dbReference type="Proteomes" id="UP000305410"/>
    </source>
</evidence>
<sequence length="523" mass="53873">MSERLPSHTGWTVIVGSGIAGLMAALTLAPQPVLLLTRGALGGETSSAWAQGGIAASLGPDDRAALHLADTLAAGDGLCDEDLAVEIISAAPAVIDALEGAGVRFDRDASGNYVFGLEAAHSRRRILHAEGDGSGATIVRALAAAVLRTPSITMLEGTEVRRLLTEDGVIAGLACIGPKGCFTLPATQVVLATGGLGGLYEATTNPSGNFGQGIMLAARAGAILADMEFVQFHPTALSSPRRPLALVSEAVRGEGAVLLNENGERFMAGVPGAELASRDIVARAIDREILRGGKVFLDARMALGTGFSTRFPSIDLLCREAGIDPARELVPVRPAVHYHMGGVATDSKGRSSVPGLWVAGETACTGLHGANRLASNSLLEAAAMGMRAAEDIAGRQAYAGKQAADIAALPAPGVPAVDLSSVRPIVSRHLGIVRQAEELTGAIHDLLPLAERNGPASDPALVALAVAVFAALRTESRGAHFRDDFPEKHATATRRRLSLSDVLTIAHEFSSSSHSSASLARSA</sequence>
<comment type="pathway">
    <text evidence="2 11">Cofactor biosynthesis; NAD(+) biosynthesis; iminoaspartate from L-aspartate (oxidase route): step 1/1.</text>
</comment>
<dbReference type="InterPro" id="IPR027477">
    <property type="entry name" value="Succ_DH/fumarate_Rdtase_cat_sf"/>
</dbReference>
<dbReference type="EMBL" id="CP122963">
    <property type="protein sequence ID" value="WGM61225.1"/>
    <property type="molecule type" value="Genomic_DNA"/>
</dbReference>
<comment type="function">
    <text evidence="11">Catalyzes the oxidation of L-aspartate to iminoaspartate.</text>
</comment>
<evidence type="ECO:0000256" key="2">
    <source>
        <dbReference type="ARBA" id="ARBA00004950"/>
    </source>
</evidence>
<accession>A0AAF0K9J4</accession>
<feature type="domain" description="Fumarate reductase/succinate dehydrogenase flavoprotein-like C-terminal" evidence="14">
    <location>
        <begin position="462"/>
        <end position="490"/>
    </location>
</feature>
<evidence type="ECO:0000256" key="7">
    <source>
        <dbReference type="ARBA" id="ARBA00022827"/>
    </source>
</evidence>
<evidence type="ECO:0000259" key="14">
    <source>
        <dbReference type="Pfam" id="PF02910"/>
    </source>
</evidence>
<dbReference type="EC" id="1.4.3.16" evidence="4 10"/>